<dbReference type="Proteomes" id="UP000030816">
    <property type="component" value="Unassembled WGS sequence"/>
</dbReference>
<comment type="caution">
    <text evidence="1">The sequence shown here is derived from an EMBL/GenBank/DDBJ whole genome shotgun (WGS) entry which is preliminary data.</text>
</comment>
<dbReference type="STRING" id="1081103.A0A0B2WRN1"/>
<dbReference type="OrthoDB" id="5424793at2759"/>
<proteinExistence type="predicted"/>
<evidence type="ECO:0000313" key="2">
    <source>
        <dbReference type="Proteomes" id="UP000030816"/>
    </source>
</evidence>
<protein>
    <recommendedName>
        <fullName evidence="3">Fungal transcriptional regulatory protein</fullName>
    </recommendedName>
</protein>
<reference evidence="1 2" key="1">
    <citation type="journal article" date="2014" name="Proc. Natl. Acad. Sci. U.S.A.">
        <title>Trajectory and genomic determinants of fungal-pathogen speciation and host adaptation.</title>
        <authorList>
            <person name="Hu X."/>
            <person name="Xiao G."/>
            <person name="Zheng P."/>
            <person name="Shang Y."/>
            <person name="Su Y."/>
            <person name="Zhang X."/>
            <person name="Liu X."/>
            <person name="Zhan S."/>
            <person name="St Leger R.J."/>
            <person name="Wang C."/>
        </authorList>
    </citation>
    <scope>NUCLEOTIDE SEQUENCE [LARGE SCALE GENOMIC DNA]</scope>
    <source>
        <strain evidence="1 2">ARSEF 1941</strain>
    </source>
</reference>
<keyword evidence="2" id="KW-1185">Reference proteome</keyword>
<organism evidence="1 2">
    <name type="scientific">Metarhizium album (strain ARSEF 1941)</name>
    <dbReference type="NCBI Taxonomy" id="1081103"/>
    <lineage>
        <taxon>Eukaryota</taxon>
        <taxon>Fungi</taxon>
        <taxon>Dikarya</taxon>
        <taxon>Ascomycota</taxon>
        <taxon>Pezizomycotina</taxon>
        <taxon>Sordariomycetes</taxon>
        <taxon>Hypocreomycetidae</taxon>
        <taxon>Hypocreales</taxon>
        <taxon>Clavicipitaceae</taxon>
        <taxon>Metarhizium</taxon>
    </lineage>
</organism>
<evidence type="ECO:0000313" key="1">
    <source>
        <dbReference type="EMBL" id="KHN98721.1"/>
    </source>
</evidence>
<dbReference type="EMBL" id="AZHE01000006">
    <property type="protein sequence ID" value="KHN98721.1"/>
    <property type="molecule type" value="Genomic_DNA"/>
</dbReference>
<dbReference type="HOGENOM" id="CLU_792742_0_0_1"/>
<name>A0A0B2WRN1_METAS</name>
<dbReference type="RefSeq" id="XP_040679787.1">
    <property type="nucleotide sequence ID" value="XM_040821982.1"/>
</dbReference>
<accession>A0A0B2WRN1</accession>
<evidence type="ECO:0008006" key="3">
    <source>
        <dbReference type="Google" id="ProtNLM"/>
    </source>
</evidence>
<dbReference type="AlphaFoldDB" id="A0A0B2WRN1"/>
<dbReference type="GeneID" id="63737638"/>
<sequence length="355" mass="40065">MAADVIHDLELDQEEPDLCIQSETPNLTDEKLDRIRAYVGYFYVVSSFLVTWKRSKGIEISYTPWTARCCELLEQHGKTQSDLVLSAQTRVSSILFRASKTMNHKHDQASEDRRIMMAGFKSELAEIESSLSFPLSFSVSLKMQILFIKAFLESGTLLRLPFPRSLPSETYKWEPLHFANAKLHECVHSTAALYQELGRLDDAAFSCFTIVDWSRPILATILGIRLSFRISDCPGWDAEWARSQLKFDDFLARMSQQPSDLALVSAKADVLSASRTVIGVVREKYRNRLAAEEQQTKSPAGITCPILDRSTELHLPVWDAALDPPPMMEALGEGPDGQVVFQDLWTAMTMGWAHD</sequence>
<gene>
    <name evidence="1" type="ORF">MAM_03183</name>
</gene>